<dbReference type="Proteomes" id="UP000646053">
    <property type="component" value="Unassembled WGS sequence"/>
</dbReference>
<evidence type="ECO:0000313" key="1">
    <source>
        <dbReference type="EMBL" id="NDJ17052.1"/>
    </source>
</evidence>
<protein>
    <submittedName>
        <fullName evidence="1">Uncharacterized protein</fullName>
    </submittedName>
</protein>
<reference evidence="1" key="1">
    <citation type="submission" date="2019-12" db="EMBL/GenBank/DDBJ databases">
        <title>High-Quality draft genome sequences of three cyanobacteria isolated from the limestone walls of the Old Cathedral of Coimbra.</title>
        <authorList>
            <person name="Tiago I."/>
            <person name="Soares F."/>
            <person name="Portugal A."/>
        </authorList>
    </citation>
    <scope>NUCLEOTIDE SEQUENCE</scope>
    <source>
        <strain evidence="1">A</strain>
    </source>
</reference>
<dbReference type="EMBL" id="WVIE01000006">
    <property type="protein sequence ID" value="NDJ17052.1"/>
    <property type="molecule type" value="Genomic_DNA"/>
</dbReference>
<sequence length="142" mass="16236">MNSAAFQAGKDKPPIFRPSQIVYLEHGLTRLYAEVVQFVEIRCQCWVRPLALVSQSDRFIDWTDCNRLALQDLRDGSDLMCPAVLFKLALDTDVIPLLSWLYSLDANPDLKAKAKPASQQLHQFIHIIWQAHPEVFSSKQAR</sequence>
<comment type="caution">
    <text evidence="1">The sequence shown here is derived from an EMBL/GenBank/DDBJ whole genome shotgun (WGS) entry which is preliminary data.</text>
</comment>
<gene>
    <name evidence="1" type="ORF">GS601_07080</name>
</gene>
<keyword evidence="2" id="KW-1185">Reference proteome</keyword>
<dbReference type="RefSeq" id="WP_162422566.1">
    <property type="nucleotide sequence ID" value="NZ_WVIE01000006.1"/>
</dbReference>
<evidence type="ECO:0000313" key="2">
    <source>
        <dbReference type="Proteomes" id="UP000646053"/>
    </source>
</evidence>
<accession>A0A8J7YYP5</accession>
<organism evidence="1 2">
    <name type="scientific">Myxacorys almedinensis A</name>
    <dbReference type="NCBI Taxonomy" id="2690445"/>
    <lineage>
        <taxon>Bacteria</taxon>
        <taxon>Bacillati</taxon>
        <taxon>Cyanobacteriota</taxon>
        <taxon>Cyanophyceae</taxon>
        <taxon>Leptolyngbyales</taxon>
        <taxon>Leptolyngbyaceae</taxon>
        <taxon>Myxacorys</taxon>
        <taxon>Myxacorys almedinensis</taxon>
    </lineage>
</organism>
<name>A0A8J7YYP5_9CYAN</name>
<dbReference type="AlphaFoldDB" id="A0A8J7YYP5"/>
<proteinExistence type="predicted"/>